<evidence type="ECO:0000256" key="2">
    <source>
        <dbReference type="ARBA" id="ARBA00022723"/>
    </source>
</evidence>
<evidence type="ECO:0000256" key="4">
    <source>
        <dbReference type="ARBA" id="ARBA00023211"/>
    </source>
</evidence>
<dbReference type="NCBIfam" id="TIGR00506">
    <property type="entry name" value="ribB"/>
    <property type="match status" value="1"/>
</dbReference>
<gene>
    <name evidence="7" type="ORF">K933_04506</name>
</gene>
<comment type="caution">
    <text evidence="7">The sequence shown here is derived from an EMBL/GenBank/DDBJ whole genome shotgun (WGS) entry which is preliminary data.</text>
</comment>
<organism evidence="7 8">
    <name type="scientific">Candidatus Halobonum tyrrellensis G22</name>
    <dbReference type="NCBI Taxonomy" id="1324957"/>
    <lineage>
        <taxon>Archaea</taxon>
        <taxon>Methanobacteriati</taxon>
        <taxon>Methanobacteriota</taxon>
        <taxon>Stenosarchaea group</taxon>
        <taxon>Halobacteria</taxon>
        <taxon>Halobacteriales</taxon>
        <taxon>Haloferacaceae</taxon>
        <taxon>Candidatus Halobonum</taxon>
    </lineage>
</organism>
<evidence type="ECO:0000256" key="6">
    <source>
        <dbReference type="RuleBase" id="RU003843"/>
    </source>
</evidence>
<evidence type="ECO:0000313" key="7">
    <source>
        <dbReference type="EMBL" id="ESP89249.1"/>
    </source>
</evidence>
<evidence type="ECO:0000256" key="1">
    <source>
        <dbReference type="ARBA" id="ARBA00022619"/>
    </source>
</evidence>
<dbReference type="STRING" id="1324957.K933_04506"/>
<keyword evidence="2 6" id="KW-0479">Metal-binding</keyword>
<dbReference type="SUPFAM" id="SSF55821">
    <property type="entry name" value="YrdC/RibB"/>
    <property type="match status" value="1"/>
</dbReference>
<dbReference type="InterPro" id="IPR017945">
    <property type="entry name" value="DHBP_synth_RibB-like_a/b_dom"/>
</dbReference>
<accession>V4HMU3</accession>
<dbReference type="GO" id="GO:0008686">
    <property type="term" value="F:3,4-dihydroxy-2-butanone-4-phosphate synthase activity"/>
    <property type="evidence" value="ECO:0007669"/>
    <property type="project" value="UniProtKB-EC"/>
</dbReference>
<dbReference type="EC" id="4.1.99.12" evidence="6"/>
<keyword evidence="3 6" id="KW-0460">Magnesium</keyword>
<dbReference type="Gene3D" id="3.90.870.10">
    <property type="entry name" value="DHBP synthase"/>
    <property type="match status" value="1"/>
</dbReference>
<dbReference type="Pfam" id="PF00926">
    <property type="entry name" value="DHBP_synthase"/>
    <property type="match status" value="1"/>
</dbReference>
<dbReference type="GO" id="GO:0046872">
    <property type="term" value="F:metal ion binding"/>
    <property type="evidence" value="ECO:0007669"/>
    <property type="project" value="UniProtKB-KW"/>
</dbReference>
<comment type="cofactor">
    <cofactor evidence="6">
        <name>Mg(2+)</name>
        <dbReference type="ChEBI" id="CHEBI:18420"/>
    </cofactor>
    <cofactor evidence="6">
        <name>Mn(2+)</name>
        <dbReference type="ChEBI" id="CHEBI:29035"/>
    </cofactor>
    <text evidence="6">Binds 2 divalent metal cations per subunit. Magnesium or manganese.</text>
</comment>
<evidence type="ECO:0000313" key="8">
    <source>
        <dbReference type="Proteomes" id="UP000017840"/>
    </source>
</evidence>
<comment type="catalytic activity">
    <reaction evidence="6">
        <text>D-ribulose 5-phosphate = (2S)-2-hydroxy-3-oxobutyl phosphate + formate + H(+)</text>
        <dbReference type="Rhea" id="RHEA:18457"/>
        <dbReference type="ChEBI" id="CHEBI:15378"/>
        <dbReference type="ChEBI" id="CHEBI:15740"/>
        <dbReference type="ChEBI" id="CHEBI:58121"/>
        <dbReference type="ChEBI" id="CHEBI:58830"/>
        <dbReference type="EC" id="4.1.99.12"/>
    </reaction>
</comment>
<evidence type="ECO:0000256" key="3">
    <source>
        <dbReference type="ARBA" id="ARBA00022842"/>
    </source>
</evidence>
<dbReference type="GO" id="GO:0005829">
    <property type="term" value="C:cytosol"/>
    <property type="evidence" value="ECO:0007669"/>
    <property type="project" value="TreeGrafter"/>
</dbReference>
<keyword evidence="1 6" id="KW-0686">Riboflavin biosynthesis</keyword>
<dbReference type="AlphaFoldDB" id="V4HMU3"/>
<dbReference type="OrthoDB" id="25735at2157"/>
<comment type="function">
    <text evidence="6">Catalyzes the conversion of D-ribulose 5-phosphate to formate and 3,4-dihydroxy-2-butanone 4-phosphate.</text>
</comment>
<dbReference type="EMBL" id="ASGZ01000013">
    <property type="protein sequence ID" value="ESP89249.1"/>
    <property type="molecule type" value="Genomic_DNA"/>
</dbReference>
<keyword evidence="8" id="KW-1185">Reference proteome</keyword>
<sequence>MSHRSQASRSDRALAAFRAGGPVLVHDHDDREGETDLVYPADVVTPEAVARMRNDAGGLVCVALSDSVADAVDLPFLEDELAHPTADAHDLGYDDRSSFSLPVNHRDTFTGITDEDRARTITELASAASAVETGVGYGPEEFAAEFRAPGHVHVLRGAPDGLGDRRGHTELGLALAAAAERPPAVVVCEMLDDETGRALAPDAAREYARRHEFPYVEGADLVAALD</sequence>
<dbReference type="PANTHER" id="PTHR21327">
    <property type="entry name" value="GTP CYCLOHYDROLASE II-RELATED"/>
    <property type="match status" value="1"/>
</dbReference>
<keyword evidence="4 6" id="KW-0464">Manganese</keyword>
<dbReference type="GO" id="GO:0009231">
    <property type="term" value="P:riboflavin biosynthetic process"/>
    <property type="evidence" value="ECO:0007669"/>
    <property type="project" value="UniProtKB-UniPathway"/>
</dbReference>
<dbReference type="PATRIC" id="fig|1324957.4.peg.913"/>
<protein>
    <recommendedName>
        <fullName evidence="6">3,4-dihydroxy-2-butanone 4-phosphate synthase</fullName>
        <shortName evidence="6">DHBP synthase</shortName>
        <ecNumber evidence="6">4.1.99.12</ecNumber>
    </recommendedName>
</protein>
<reference evidence="7 8" key="1">
    <citation type="journal article" date="2013" name="Genome Announc.">
        <title>Draft Genome Sequence of 'Candidatus Halobonum tyrrellensis' Strain G22, Isolated from the Hypersaline Waters of Lake Tyrrell, Australia.</title>
        <authorList>
            <person name="Ugalde J.A."/>
            <person name="Narasingarao P."/>
            <person name="Kuo S."/>
            <person name="Podell S."/>
            <person name="Allen E.E."/>
        </authorList>
    </citation>
    <scope>NUCLEOTIDE SEQUENCE [LARGE SCALE GENOMIC DNA]</scope>
    <source>
        <strain evidence="7 8">G22</strain>
    </source>
</reference>
<proteinExistence type="inferred from homology"/>
<comment type="similarity">
    <text evidence="6">Belongs to the DHBP synthase family.</text>
</comment>
<keyword evidence="5 6" id="KW-0456">Lyase</keyword>
<dbReference type="Proteomes" id="UP000017840">
    <property type="component" value="Unassembled WGS sequence"/>
</dbReference>
<comment type="pathway">
    <text evidence="6">Cofactor biosynthesis; riboflavin biosynthesis; 2-hydroxy-3-oxobutyl phosphate from D-ribulose 5-phosphate: step 1/1.</text>
</comment>
<comment type="subunit">
    <text evidence="6">Homodimer.</text>
</comment>
<dbReference type="eggNOG" id="arCOG01320">
    <property type="taxonomic scope" value="Archaea"/>
</dbReference>
<dbReference type="InterPro" id="IPR000422">
    <property type="entry name" value="DHBP_synthase_RibB"/>
</dbReference>
<name>V4HMU3_9EURY</name>
<dbReference type="RefSeq" id="WP_023393491.1">
    <property type="nucleotide sequence ID" value="NZ_ASGZ01000013.1"/>
</dbReference>
<dbReference type="UniPathway" id="UPA00275">
    <property type="reaction ID" value="UER00399"/>
</dbReference>
<evidence type="ECO:0000256" key="5">
    <source>
        <dbReference type="ARBA" id="ARBA00023239"/>
    </source>
</evidence>
<dbReference type="PANTHER" id="PTHR21327:SF46">
    <property type="entry name" value="3,4-DIHYDROXY-2-BUTANONE 4-PHOSPHATE SYNTHASE"/>
    <property type="match status" value="1"/>
</dbReference>